<dbReference type="PANTHER" id="PTHR38448:SF1">
    <property type="entry name" value="YLBF FAMILY REGULATOR"/>
    <property type="match status" value="1"/>
</dbReference>
<reference evidence="2" key="1">
    <citation type="journal article" date="2019" name="Int. J. Syst. Evol. Microbiol.">
        <title>The Global Catalogue of Microorganisms (GCM) 10K type strain sequencing project: providing services to taxonomists for standard genome sequencing and annotation.</title>
        <authorList>
            <consortium name="The Broad Institute Genomics Platform"/>
            <consortium name="The Broad Institute Genome Sequencing Center for Infectious Disease"/>
            <person name="Wu L."/>
            <person name="Ma J."/>
        </authorList>
    </citation>
    <scope>NUCLEOTIDE SEQUENCE [LARGE SCALE GENOMIC DNA]</scope>
    <source>
        <strain evidence="2">KCTC 3950</strain>
    </source>
</reference>
<dbReference type="PIRSF" id="PIRSF021287">
    <property type="entry name" value="Biofilm_formation_YmcA"/>
    <property type="match status" value="1"/>
</dbReference>
<dbReference type="PANTHER" id="PTHR38448">
    <property type="entry name" value="REGULATORY PROTEIN YLBF-RELATED"/>
    <property type="match status" value="1"/>
</dbReference>
<dbReference type="SUPFAM" id="SSF158622">
    <property type="entry name" value="YheA/YmcA-like"/>
    <property type="match status" value="1"/>
</dbReference>
<dbReference type="Gene3D" id="1.20.1500.10">
    <property type="entry name" value="YheA/YmcA-like"/>
    <property type="match status" value="1"/>
</dbReference>
<accession>A0ABW5PD59</accession>
<keyword evidence="2" id="KW-1185">Reference proteome</keyword>
<sequence>MHGDQECSMEHYTNTEMVVREDILAKTKELAELISTSEEVTVYQKAEALINGNERIQQLISAIKKKQKEIVAFQTFKNEKMVAKIEGEIETLQDELDGIPLVAQFQQSQADLNYLLQLIFSVIRDTVSENINVEEGTAPVSSSCSE</sequence>
<dbReference type="Proteomes" id="UP001597541">
    <property type="component" value="Unassembled WGS sequence"/>
</dbReference>
<dbReference type="InterPro" id="IPR010368">
    <property type="entry name" value="Com_YlbF"/>
</dbReference>
<name>A0ABW5PD59_9BACL</name>
<evidence type="ECO:0000313" key="2">
    <source>
        <dbReference type="Proteomes" id="UP001597541"/>
    </source>
</evidence>
<dbReference type="InterPro" id="IPR023378">
    <property type="entry name" value="YheA/YmcA-like_dom_sf"/>
</dbReference>
<protein>
    <submittedName>
        <fullName evidence="1">RicAFT regulatory complex protein RicA family protein</fullName>
    </submittedName>
</protein>
<organism evidence="1 2">
    <name type="scientific">Paenibacillus gansuensis</name>
    <dbReference type="NCBI Taxonomy" id="306542"/>
    <lineage>
        <taxon>Bacteria</taxon>
        <taxon>Bacillati</taxon>
        <taxon>Bacillota</taxon>
        <taxon>Bacilli</taxon>
        <taxon>Bacillales</taxon>
        <taxon>Paenibacillaceae</taxon>
        <taxon>Paenibacillus</taxon>
    </lineage>
</organism>
<dbReference type="InterPro" id="IPR016783">
    <property type="entry name" value="Biofilm_formation_YmcA"/>
</dbReference>
<dbReference type="EMBL" id="JBHUME010000007">
    <property type="protein sequence ID" value="MFD2613088.1"/>
    <property type="molecule type" value="Genomic_DNA"/>
</dbReference>
<dbReference type="Pfam" id="PF06133">
    <property type="entry name" value="Com_YlbF"/>
    <property type="match status" value="1"/>
</dbReference>
<dbReference type="InterPro" id="IPR052767">
    <property type="entry name" value="Bact_com_dev_regulator"/>
</dbReference>
<dbReference type="RefSeq" id="WP_377603165.1">
    <property type="nucleotide sequence ID" value="NZ_JBHUME010000007.1"/>
</dbReference>
<comment type="caution">
    <text evidence="1">The sequence shown here is derived from an EMBL/GenBank/DDBJ whole genome shotgun (WGS) entry which is preliminary data.</text>
</comment>
<evidence type="ECO:0000313" key="1">
    <source>
        <dbReference type="EMBL" id="MFD2613088.1"/>
    </source>
</evidence>
<proteinExistence type="predicted"/>
<gene>
    <name evidence="1" type="ORF">ACFSUF_11695</name>
</gene>